<feature type="compositionally biased region" description="Acidic residues" evidence="1">
    <location>
        <begin position="243"/>
        <end position="267"/>
    </location>
</feature>
<evidence type="ECO:0000313" key="2">
    <source>
        <dbReference type="EMBL" id="CAK0823674.1"/>
    </source>
</evidence>
<feature type="region of interest" description="Disordered" evidence="1">
    <location>
        <begin position="243"/>
        <end position="284"/>
    </location>
</feature>
<feature type="region of interest" description="Disordered" evidence="1">
    <location>
        <begin position="1"/>
        <end position="173"/>
    </location>
</feature>
<feature type="compositionally biased region" description="Low complexity" evidence="1">
    <location>
        <begin position="142"/>
        <end position="163"/>
    </location>
</feature>
<gene>
    <name evidence="2" type="ORF">PCOR1329_LOCUS24307</name>
</gene>
<sequence>MARPPRRAAYAEKKTLTWSPRGMHWDPPAAAPKSTEAAPPGAPALWLAGGAPAPGGQRADPSPSTGRPGRSRAASASAGRAAALRLRLPPPPTPRPRRGAARGAARAGLAPRTPRRGLQEAPALRSRLAAPRARRGPGSGRSGFPESSGAARGPRRPGWSRSGTTKNWTDAEWDEELKHGWGGYAPGATVVIEGIKAMPQLNGRKRGKLLRFDGASLRWQVEIEDGQGTKALKPDNLVVQFEDEEDEWAEGEEEEWAEGDEEEEDGANGDTAAREPVAKKAKTE</sequence>
<feature type="compositionally biased region" description="Low complexity" evidence="1">
    <location>
        <begin position="120"/>
        <end position="131"/>
    </location>
</feature>
<feature type="compositionally biased region" description="Low complexity" evidence="1">
    <location>
        <begin position="101"/>
        <end position="112"/>
    </location>
</feature>
<comment type="caution">
    <text evidence="2">The sequence shown here is derived from an EMBL/GenBank/DDBJ whole genome shotgun (WGS) entry which is preliminary data.</text>
</comment>
<organism evidence="2 3">
    <name type="scientific">Prorocentrum cordatum</name>
    <dbReference type="NCBI Taxonomy" id="2364126"/>
    <lineage>
        <taxon>Eukaryota</taxon>
        <taxon>Sar</taxon>
        <taxon>Alveolata</taxon>
        <taxon>Dinophyceae</taxon>
        <taxon>Prorocentrales</taxon>
        <taxon>Prorocentraceae</taxon>
        <taxon>Prorocentrum</taxon>
    </lineage>
</organism>
<feature type="compositionally biased region" description="Low complexity" evidence="1">
    <location>
        <begin position="37"/>
        <end position="56"/>
    </location>
</feature>
<accession>A0ABN9RX26</accession>
<protein>
    <submittedName>
        <fullName evidence="2">Uncharacterized protein</fullName>
    </submittedName>
</protein>
<keyword evidence="3" id="KW-1185">Reference proteome</keyword>
<evidence type="ECO:0000256" key="1">
    <source>
        <dbReference type="SAM" id="MobiDB-lite"/>
    </source>
</evidence>
<reference evidence="2" key="1">
    <citation type="submission" date="2023-10" db="EMBL/GenBank/DDBJ databases">
        <authorList>
            <person name="Chen Y."/>
            <person name="Shah S."/>
            <person name="Dougan E. K."/>
            <person name="Thang M."/>
            <person name="Chan C."/>
        </authorList>
    </citation>
    <scope>NUCLEOTIDE SEQUENCE [LARGE SCALE GENOMIC DNA]</scope>
</reference>
<dbReference type="EMBL" id="CAUYUJ010008347">
    <property type="protein sequence ID" value="CAK0823674.1"/>
    <property type="molecule type" value="Genomic_DNA"/>
</dbReference>
<evidence type="ECO:0000313" key="3">
    <source>
        <dbReference type="Proteomes" id="UP001189429"/>
    </source>
</evidence>
<proteinExistence type="predicted"/>
<feature type="compositionally biased region" description="Low complexity" evidence="1">
    <location>
        <begin position="64"/>
        <end position="87"/>
    </location>
</feature>
<name>A0ABN9RX26_9DINO</name>
<dbReference type="Proteomes" id="UP001189429">
    <property type="component" value="Unassembled WGS sequence"/>
</dbReference>
<feature type="compositionally biased region" description="Basic and acidic residues" evidence="1">
    <location>
        <begin position="272"/>
        <end position="284"/>
    </location>
</feature>